<dbReference type="AlphaFoldDB" id="A0A3P3QJZ6"/>
<keyword evidence="1" id="KW-0472">Membrane</keyword>
<gene>
    <name evidence="2" type="ORF">EIK76_09950</name>
</gene>
<reference evidence="2 3" key="1">
    <citation type="submission" date="2018-11" db="EMBL/GenBank/DDBJ databases">
        <title>Draft genome analysis of Rheinheimera mesophila isolated from an industrial waste site.</title>
        <authorList>
            <person name="Yu Q."/>
            <person name="Qi Y."/>
            <person name="Zhang H."/>
            <person name="Lu Y."/>
            <person name="Pu J."/>
        </authorList>
    </citation>
    <scope>NUCLEOTIDE SEQUENCE [LARGE SCALE GENOMIC DNA]</scope>
    <source>
        <strain evidence="2 3">IITR13</strain>
    </source>
</reference>
<keyword evidence="1" id="KW-0812">Transmembrane</keyword>
<proteinExistence type="predicted"/>
<feature type="transmembrane region" description="Helical" evidence="1">
    <location>
        <begin position="21"/>
        <end position="51"/>
    </location>
</feature>
<evidence type="ECO:0000313" key="3">
    <source>
        <dbReference type="Proteomes" id="UP000276260"/>
    </source>
</evidence>
<feature type="transmembrane region" description="Helical" evidence="1">
    <location>
        <begin position="57"/>
        <end position="80"/>
    </location>
</feature>
<evidence type="ECO:0000313" key="2">
    <source>
        <dbReference type="EMBL" id="RRJ21492.1"/>
    </source>
</evidence>
<organism evidence="2 3">
    <name type="scientific">Rheinheimera mesophila</name>
    <dbReference type="NCBI Taxonomy" id="1547515"/>
    <lineage>
        <taxon>Bacteria</taxon>
        <taxon>Pseudomonadati</taxon>
        <taxon>Pseudomonadota</taxon>
        <taxon>Gammaproteobacteria</taxon>
        <taxon>Chromatiales</taxon>
        <taxon>Chromatiaceae</taxon>
        <taxon>Rheinheimera</taxon>
    </lineage>
</organism>
<sequence length="89" mass="10046">MFYVAQLFSNEKLSTSDKFEVLLLGANTLLALSFSVLLATVLVCYPLSYLFSFELQLAGHVTMIFSATLVKIAYVCRCIAQYELHKEVR</sequence>
<keyword evidence="3" id="KW-1185">Reference proteome</keyword>
<evidence type="ECO:0000256" key="1">
    <source>
        <dbReference type="SAM" id="Phobius"/>
    </source>
</evidence>
<comment type="caution">
    <text evidence="2">The sequence shown here is derived from an EMBL/GenBank/DDBJ whole genome shotgun (WGS) entry which is preliminary data.</text>
</comment>
<dbReference type="RefSeq" id="WP_046519701.1">
    <property type="nucleotide sequence ID" value="NZ_LAVS01000016.1"/>
</dbReference>
<protein>
    <submittedName>
        <fullName evidence="2">Uncharacterized protein</fullName>
    </submittedName>
</protein>
<dbReference type="OrthoDB" id="6305308at2"/>
<dbReference type="EMBL" id="RRCF01000002">
    <property type="protein sequence ID" value="RRJ21492.1"/>
    <property type="molecule type" value="Genomic_DNA"/>
</dbReference>
<name>A0A3P3QJZ6_9GAMM</name>
<dbReference type="Proteomes" id="UP000276260">
    <property type="component" value="Unassembled WGS sequence"/>
</dbReference>
<keyword evidence="1" id="KW-1133">Transmembrane helix</keyword>
<accession>A0A3P3QJZ6</accession>